<evidence type="ECO:0000313" key="5">
    <source>
        <dbReference type="Proteomes" id="UP000264800"/>
    </source>
</evidence>
<dbReference type="GeneTree" id="ENSGT00410000029485"/>
<feature type="signal peptide" evidence="3">
    <location>
        <begin position="1"/>
        <end position="21"/>
    </location>
</feature>
<keyword evidence="1" id="KW-0175">Coiled coil</keyword>
<dbReference type="PANTHER" id="PTHR33538">
    <property type="entry name" value="PROTEIN GAMETE EXPRESSED 1"/>
    <property type="match status" value="1"/>
</dbReference>
<evidence type="ECO:0000256" key="2">
    <source>
        <dbReference type="SAM" id="Phobius"/>
    </source>
</evidence>
<reference evidence="4" key="1">
    <citation type="submission" date="2025-08" db="UniProtKB">
        <authorList>
            <consortium name="Ensembl"/>
        </authorList>
    </citation>
    <scope>IDENTIFICATION</scope>
</reference>
<feature type="transmembrane region" description="Helical" evidence="2">
    <location>
        <begin position="185"/>
        <end position="201"/>
    </location>
</feature>
<name>A0A3Q3B853_KRYMA</name>
<evidence type="ECO:0000313" key="4">
    <source>
        <dbReference type="Ensembl" id="ENSKMAP00000020564.1"/>
    </source>
</evidence>
<accession>A0A3Q3B853</accession>
<keyword evidence="2" id="KW-1133">Transmembrane helix</keyword>
<feature type="transmembrane region" description="Helical" evidence="2">
    <location>
        <begin position="159"/>
        <end position="178"/>
    </location>
</feature>
<keyword evidence="3" id="KW-0732">Signal</keyword>
<reference evidence="4" key="2">
    <citation type="submission" date="2025-09" db="UniProtKB">
        <authorList>
            <consortium name="Ensembl"/>
        </authorList>
    </citation>
    <scope>IDENTIFICATION</scope>
</reference>
<keyword evidence="2" id="KW-0812">Transmembrane</keyword>
<feature type="coiled-coil region" evidence="1">
    <location>
        <begin position="252"/>
        <end position="279"/>
    </location>
</feature>
<keyword evidence="5" id="KW-1185">Reference proteome</keyword>
<dbReference type="Ensembl" id="ENSKMAT00000020833.1">
    <property type="protein sequence ID" value="ENSKMAP00000020564.1"/>
    <property type="gene ID" value="ENSKMAG00000015276.1"/>
</dbReference>
<proteinExistence type="predicted"/>
<dbReference type="Proteomes" id="UP000264800">
    <property type="component" value="Unplaced"/>
</dbReference>
<dbReference type="STRING" id="37003.ENSKMAP00000020564"/>
<protein>
    <submittedName>
        <fullName evidence="4">Uncharacterized protein</fullName>
    </submittedName>
</protein>
<evidence type="ECO:0000256" key="3">
    <source>
        <dbReference type="SAM" id="SignalP"/>
    </source>
</evidence>
<dbReference type="PANTHER" id="PTHR33538:SF2">
    <property type="entry name" value="PROTEIN GAMETE EXPRESSED 1"/>
    <property type="match status" value="1"/>
</dbReference>
<feature type="transmembrane region" description="Helical" evidence="2">
    <location>
        <begin position="221"/>
        <end position="246"/>
    </location>
</feature>
<sequence length="319" mass="35618">MARAVALLLLSGSVLLGLSSGTGPDSERGRMELRRVQNLAAQPQYGECWARALEHLDTCCRDMTSDSQSRLALRPAPSTCQSNCICDKFRCRPGSLSRTWFHFRQSSHCWQQKVLTCPHLSSPVSGLRSVLSDLSGASRAQQVVLLELFDRVSFLLMEAHSLSSCCYNAAALCIAFLITSTRRLSRARLVLLALVCLNFYLERKIYQVVLSPLMLSSPGELVSVYVGVLRRVMVCVGVCILLLVCVRYRDPVQQSLQVLQQLRETQKALQEALRRAGESPGENTCVSNRNRTLLDRTNQLSESGTHMLITRTVCKYFTQ</sequence>
<evidence type="ECO:0000256" key="1">
    <source>
        <dbReference type="SAM" id="Coils"/>
    </source>
</evidence>
<organism evidence="4 5">
    <name type="scientific">Kryptolebias marmoratus</name>
    <name type="common">Mangrove killifish</name>
    <name type="synonym">Rivulus marmoratus</name>
    <dbReference type="NCBI Taxonomy" id="37003"/>
    <lineage>
        <taxon>Eukaryota</taxon>
        <taxon>Metazoa</taxon>
        <taxon>Chordata</taxon>
        <taxon>Craniata</taxon>
        <taxon>Vertebrata</taxon>
        <taxon>Euteleostomi</taxon>
        <taxon>Actinopterygii</taxon>
        <taxon>Neopterygii</taxon>
        <taxon>Teleostei</taxon>
        <taxon>Neoteleostei</taxon>
        <taxon>Acanthomorphata</taxon>
        <taxon>Ovalentaria</taxon>
        <taxon>Atherinomorphae</taxon>
        <taxon>Cyprinodontiformes</taxon>
        <taxon>Rivulidae</taxon>
        <taxon>Kryptolebias</taxon>
    </lineage>
</organism>
<feature type="chain" id="PRO_5018739154" evidence="3">
    <location>
        <begin position="22"/>
        <end position="319"/>
    </location>
</feature>
<dbReference type="InterPro" id="IPR040346">
    <property type="entry name" value="GEX1/Brambleberry"/>
</dbReference>
<keyword evidence="2" id="KW-0472">Membrane</keyword>
<dbReference type="AlphaFoldDB" id="A0A3Q3B853"/>